<dbReference type="GO" id="GO:0051539">
    <property type="term" value="F:4 iron, 4 sulfur cluster binding"/>
    <property type="evidence" value="ECO:0007669"/>
    <property type="project" value="UniProtKB-KW"/>
</dbReference>
<dbReference type="SUPFAM" id="SSF142019">
    <property type="entry name" value="Nqo1 FMN-binding domain-like"/>
    <property type="match status" value="1"/>
</dbReference>
<dbReference type="SUPFAM" id="SSF142984">
    <property type="entry name" value="Nqo1 middle domain-like"/>
    <property type="match status" value="1"/>
</dbReference>
<comment type="similarity">
    <text evidence="1">Belongs to the complex I 51 kDa subunit family.</text>
</comment>
<dbReference type="EMBL" id="FUWU01000011">
    <property type="protein sequence ID" value="SJZ54025.1"/>
    <property type="molecule type" value="Genomic_DNA"/>
</dbReference>
<dbReference type="PROSITE" id="PS00644">
    <property type="entry name" value="COMPLEX1_51K_1"/>
    <property type="match status" value="1"/>
</dbReference>
<gene>
    <name evidence="8" type="ORF">SAMN02745108_00903</name>
    <name evidence="7" type="ORF">SAMN05720469_11910</name>
</gene>
<dbReference type="GO" id="GO:0008137">
    <property type="term" value="F:NADH dehydrogenase (ubiquinone) activity"/>
    <property type="evidence" value="ECO:0007669"/>
    <property type="project" value="InterPro"/>
</dbReference>
<sequence length="436" mass="47415">MQESMKVCTGNFGKNAQSIDAYKKLGGYSTISEHLFEMSQFEVIDRVQRSGLRGRGGAGFPTGMKWSFVPRNTGKPVYIVVNADEGEGGTFKDHFLLLEDPHRLIEGLIIAGWALGARSAYIYARGEFLPCIESVNKALNEAYAAGYLGENILGTQFSFDIFVHRGAGAYICGEETALINSLEGQKGQPRLKPPFPAVAGAWASPTCVNNVETIMSLPWIFSHPVEEYTKMGTPRAHGTKVFCVSGDVKRPGIYEAPLGTPLMEMLESEEYCQGVIGKLKGVIPGGSSCPPLLPEECEHATLDYECMASLKTMFGSGAIIVFNDSHNAVDILDVLGHFYSHESCGQCTPCREGTGFAKRVLDAIVKGEGHDGDIELLQSISAGFGGTTICPLSISLGGPLNVYTRKYRADFEEYIAKNPKHAEPRLRSTVRLGAYW</sequence>
<dbReference type="Proteomes" id="UP000190449">
    <property type="component" value="Unassembled WGS sequence"/>
</dbReference>
<evidence type="ECO:0000259" key="6">
    <source>
        <dbReference type="SMART" id="SM00928"/>
    </source>
</evidence>
<dbReference type="FunFam" id="3.40.50.11540:FF:000001">
    <property type="entry name" value="NADH dehydrogenase [ubiquinone] flavoprotein 1, mitochondrial"/>
    <property type="match status" value="1"/>
</dbReference>
<dbReference type="Pfam" id="PF01512">
    <property type="entry name" value="Complex1_51K"/>
    <property type="match status" value="1"/>
</dbReference>
<protein>
    <submittedName>
        <fullName evidence="7">NADH dehydrogenase subunit F</fullName>
    </submittedName>
</protein>
<evidence type="ECO:0000313" key="10">
    <source>
        <dbReference type="Proteomes" id="UP000190449"/>
    </source>
</evidence>
<dbReference type="Gene3D" id="1.20.1440.230">
    <property type="entry name" value="NADH-ubiquinone oxidoreductase 51kDa subunit, iron-sulphur binding domain"/>
    <property type="match status" value="1"/>
</dbReference>
<evidence type="ECO:0000256" key="3">
    <source>
        <dbReference type="ARBA" id="ARBA00022723"/>
    </source>
</evidence>
<accession>A0A1T4LH39</accession>
<dbReference type="InterPro" id="IPR037207">
    <property type="entry name" value="Nuop51_4Fe4S-bd_sf"/>
</dbReference>
<proteinExistence type="inferred from homology"/>
<keyword evidence="3" id="KW-0479">Metal-binding</keyword>
<dbReference type="PANTHER" id="PTHR43578:SF3">
    <property type="entry name" value="NADH-QUINONE OXIDOREDUCTASE SUBUNIT F"/>
    <property type="match status" value="1"/>
</dbReference>
<reference evidence="7" key="2">
    <citation type="submission" date="2016-11" db="EMBL/GenBank/DDBJ databases">
        <authorList>
            <person name="Jaros S."/>
            <person name="Januszkiewicz K."/>
            <person name="Wedrychowicz H."/>
        </authorList>
    </citation>
    <scope>NUCLEOTIDE SEQUENCE [LARGE SCALE GENOMIC DNA]</scope>
    <source>
        <strain evidence="7">UWOS</strain>
    </source>
</reference>
<dbReference type="InterPro" id="IPR001949">
    <property type="entry name" value="NADH-UbQ_OxRdtase_51kDa_CS"/>
</dbReference>
<reference evidence="9" key="1">
    <citation type="submission" date="2016-11" db="EMBL/GenBank/DDBJ databases">
        <authorList>
            <person name="Varghese N."/>
            <person name="Submissions S."/>
        </authorList>
    </citation>
    <scope>NUCLEOTIDE SEQUENCE [LARGE SCALE GENOMIC DNA]</scope>
    <source>
        <strain evidence="9">UWOS</strain>
    </source>
</reference>
<dbReference type="NCBIfam" id="NF010120">
    <property type="entry name" value="PRK13596.1"/>
    <property type="match status" value="1"/>
</dbReference>
<name>A0A1M6VL30_9BACT</name>
<keyword evidence="4" id="KW-0408">Iron</keyword>
<dbReference type="EMBL" id="FRAW01000019">
    <property type="protein sequence ID" value="SHK81946.1"/>
    <property type="molecule type" value="Genomic_DNA"/>
</dbReference>
<keyword evidence="5" id="KW-0411">Iron-sulfur</keyword>
<dbReference type="PANTHER" id="PTHR43578">
    <property type="entry name" value="NADH-QUINONE OXIDOREDUCTASE SUBUNIT F"/>
    <property type="match status" value="1"/>
</dbReference>
<dbReference type="Gene3D" id="3.40.50.11540">
    <property type="entry name" value="NADH-ubiquinone oxidoreductase 51kDa subunit"/>
    <property type="match status" value="1"/>
</dbReference>
<evidence type="ECO:0000256" key="1">
    <source>
        <dbReference type="ARBA" id="ARBA00007523"/>
    </source>
</evidence>
<feature type="domain" description="NADH-ubiquinone oxidoreductase 51kDa subunit iron-sulphur binding" evidence="6">
    <location>
        <begin position="329"/>
        <end position="374"/>
    </location>
</feature>
<evidence type="ECO:0000256" key="2">
    <source>
        <dbReference type="ARBA" id="ARBA00022485"/>
    </source>
</evidence>
<organism evidence="7 9">
    <name type="scientific">Fibrobacter intestinalis</name>
    <dbReference type="NCBI Taxonomy" id="28122"/>
    <lineage>
        <taxon>Bacteria</taxon>
        <taxon>Pseudomonadati</taxon>
        <taxon>Fibrobacterota</taxon>
        <taxon>Fibrobacteria</taxon>
        <taxon>Fibrobacterales</taxon>
        <taxon>Fibrobacteraceae</taxon>
        <taxon>Fibrobacter</taxon>
    </lineage>
</organism>
<dbReference type="Gene3D" id="3.10.20.600">
    <property type="match status" value="1"/>
</dbReference>
<dbReference type="InterPro" id="IPR011538">
    <property type="entry name" value="Nuo51_FMN-bd"/>
</dbReference>
<dbReference type="RefSeq" id="WP_073304798.1">
    <property type="nucleotide sequence ID" value="NZ_FRAW01000019.1"/>
</dbReference>
<dbReference type="PROSITE" id="PS00645">
    <property type="entry name" value="COMPLEX1_51K_2"/>
    <property type="match status" value="1"/>
</dbReference>
<evidence type="ECO:0000256" key="4">
    <source>
        <dbReference type="ARBA" id="ARBA00023004"/>
    </source>
</evidence>
<dbReference type="InterPro" id="IPR037225">
    <property type="entry name" value="Nuo51_FMN-bd_sf"/>
</dbReference>
<dbReference type="SUPFAM" id="SSF140490">
    <property type="entry name" value="Nqo1C-terminal domain-like"/>
    <property type="match status" value="1"/>
</dbReference>
<dbReference type="SMART" id="SM00928">
    <property type="entry name" value="NADH_4Fe-4S"/>
    <property type="match status" value="1"/>
</dbReference>
<evidence type="ECO:0000313" key="7">
    <source>
        <dbReference type="EMBL" id="SHK81946.1"/>
    </source>
</evidence>
<dbReference type="InterPro" id="IPR019575">
    <property type="entry name" value="Nuop51_4Fe4S-bd"/>
</dbReference>
<keyword evidence="9" id="KW-1185">Reference proteome</keyword>
<dbReference type="Gene3D" id="6.10.250.1450">
    <property type="match status" value="1"/>
</dbReference>
<accession>A0A1M6VL30</accession>
<evidence type="ECO:0000313" key="8">
    <source>
        <dbReference type="EMBL" id="SJZ54025.1"/>
    </source>
</evidence>
<evidence type="ECO:0000256" key="5">
    <source>
        <dbReference type="ARBA" id="ARBA00023014"/>
    </source>
</evidence>
<evidence type="ECO:0000313" key="9">
    <source>
        <dbReference type="Proteomes" id="UP000184275"/>
    </source>
</evidence>
<dbReference type="Pfam" id="PF10531">
    <property type="entry name" value="SLBB"/>
    <property type="match status" value="1"/>
</dbReference>
<dbReference type="GO" id="GO:0046872">
    <property type="term" value="F:metal ion binding"/>
    <property type="evidence" value="ECO:0007669"/>
    <property type="project" value="UniProtKB-KW"/>
</dbReference>
<dbReference type="GO" id="GO:0010181">
    <property type="term" value="F:FMN binding"/>
    <property type="evidence" value="ECO:0007669"/>
    <property type="project" value="InterPro"/>
</dbReference>
<dbReference type="InterPro" id="IPR019554">
    <property type="entry name" value="Soluble_ligand-bd"/>
</dbReference>
<reference evidence="8 10" key="3">
    <citation type="submission" date="2017-02" db="EMBL/GenBank/DDBJ databases">
        <authorList>
            <person name="Peterson S.W."/>
        </authorList>
    </citation>
    <scope>NUCLEOTIDE SEQUENCE [LARGE SCALE GENOMIC DNA]</scope>
    <source>
        <strain evidence="8 10">ATCC 43854</strain>
    </source>
</reference>
<dbReference type="AlphaFoldDB" id="A0A1M6VL30"/>
<dbReference type="STRING" id="28122.SAMN02745108_00903"/>
<dbReference type="Pfam" id="PF10589">
    <property type="entry name" value="NADH_4Fe-4S"/>
    <property type="match status" value="1"/>
</dbReference>
<keyword evidence="2" id="KW-0004">4Fe-4S</keyword>
<dbReference type="Proteomes" id="UP000184275">
    <property type="component" value="Unassembled WGS sequence"/>
</dbReference>